<dbReference type="AlphaFoldDB" id="A0A3N9NVT1"/>
<proteinExistence type="predicted"/>
<name>A0A3N9NVT1_9BACL</name>
<organism evidence="1 2">
    <name type="scientific">Paenibacillus rhizophilus</name>
    <dbReference type="NCBI Taxonomy" id="1850366"/>
    <lineage>
        <taxon>Bacteria</taxon>
        <taxon>Bacillati</taxon>
        <taxon>Bacillota</taxon>
        <taxon>Bacilli</taxon>
        <taxon>Bacillales</taxon>
        <taxon>Paenibacillaceae</taxon>
        <taxon>Paenibacillus</taxon>
    </lineage>
</organism>
<gene>
    <name evidence="1" type="ORF">EH198_23820</name>
</gene>
<dbReference type="OrthoDB" id="9811097at2"/>
<dbReference type="Proteomes" id="UP000282529">
    <property type="component" value="Unassembled WGS sequence"/>
</dbReference>
<sequence>MLPVYRRANVRAHERRWSLIQIVVKQIHVKDERKVEGIELALDPTVQKLFFELAPFAKAAEGAFAFRKKNPSPGTVSFCDSKKHAEARLR</sequence>
<reference evidence="1 2" key="1">
    <citation type="submission" date="2018-11" db="EMBL/GenBank/DDBJ databases">
        <title>Genome sequence of strain 7197.</title>
        <authorList>
            <person name="Gao J."/>
            <person name="Sun J."/>
        </authorList>
    </citation>
    <scope>NUCLEOTIDE SEQUENCE [LARGE SCALE GENOMIC DNA]</scope>
    <source>
        <strain evidence="1 2">7197</strain>
    </source>
</reference>
<evidence type="ECO:0000313" key="1">
    <source>
        <dbReference type="EMBL" id="RQW07895.1"/>
    </source>
</evidence>
<comment type="caution">
    <text evidence="1">The sequence shown here is derived from an EMBL/GenBank/DDBJ whole genome shotgun (WGS) entry which is preliminary data.</text>
</comment>
<dbReference type="RefSeq" id="WP_124697958.1">
    <property type="nucleotide sequence ID" value="NZ_JBHUFE010000017.1"/>
</dbReference>
<keyword evidence="2" id="KW-1185">Reference proteome</keyword>
<accession>A0A3N9NVT1</accession>
<protein>
    <submittedName>
        <fullName evidence="1">Uncharacterized protein</fullName>
    </submittedName>
</protein>
<dbReference type="EMBL" id="RQPI01000027">
    <property type="protein sequence ID" value="RQW07895.1"/>
    <property type="molecule type" value="Genomic_DNA"/>
</dbReference>
<evidence type="ECO:0000313" key="2">
    <source>
        <dbReference type="Proteomes" id="UP000282529"/>
    </source>
</evidence>